<gene>
    <name evidence="2" type="ORF">AVEN_111545_1</name>
</gene>
<evidence type="ECO:0000259" key="1">
    <source>
        <dbReference type="Pfam" id="PF05699"/>
    </source>
</evidence>
<dbReference type="GO" id="GO:0046983">
    <property type="term" value="F:protein dimerization activity"/>
    <property type="evidence" value="ECO:0007669"/>
    <property type="project" value="InterPro"/>
</dbReference>
<dbReference type="Pfam" id="PF05699">
    <property type="entry name" value="Dimer_Tnp_hAT"/>
    <property type="match status" value="1"/>
</dbReference>
<accession>A0A4Y2PH44</accession>
<dbReference type="EMBL" id="BGPR01011049">
    <property type="protein sequence ID" value="GBN49346.1"/>
    <property type="molecule type" value="Genomic_DNA"/>
</dbReference>
<dbReference type="PANTHER" id="PTHR46289:SF14">
    <property type="entry name" value="DUF4371 DOMAIN-CONTAINING PROTEIN"/>
    <property type="match status" value="1"/>
</dbReference>
<dbReference type="Proteomes" id="UP000499080">
    <property type="component" value="Unassembled WGS sequence"/>
</dbReference>
<organism evidence="2 3">
    <name type="scientific">Araneus ventricosus</name>
    <name type="common">Orbweaver spider</name>
    <name type="synonym">Epeira ventricosa</name>
    <dbReference type="NCBI Taxonomy" id="182803"/>
    <lineage>
        <taxon>Eukaryota</taxon>
        <taxon>Metazoa</taxon>
        <taxon>Ecdysozoa</taxon>
        <taxon>Arthropoda</taxon>
        <taxon>Chelicerata</taxon>
        <taxon>Arachnida</taxon>
        <taxon>Araneae</taxon>
        <taxon>Araneomorphae</taxon>
        <taxon>Entelegynae</taxon>
        <taxon>Araneoidea</taxon>
        <taxon>Araneidae</taxon>
        <taxon>Araneus</taxon>
    </lineage>
</organism>
<dbReference type="InterPro" id="IPR008906">
    <property type="entry name" value="HATC_C_dom"/>
</dbReference>
<comment type="caution">
    <text evidence="2">The sequence shown here is derived from an EMBL/GenBank/DDBJ whole genome shotgun (WGS) entry which is preliminary data.</text>
</comment>
<keyword evidence="3" id="KW-1185">Reference proteome</keyword>
<feature type="domain" description="HAT C-terminal dimerisation" evidence="1">
    <location>
        <begin position="85"/>
        <end position="137"/>
    </location>
</feature>
<dbReference type="InterPro" id="IPR052958">
    <property type="entry name" value="IFN-induced_PKR_regulator"/>
</dbReference>
<reference evidence="2 3" key="1">
    <citation type="journal article" date="2019" name="Sci. Rep.">
        <title>Orb-weaving spider Araneus ventricosus genome elucidates the spidroin gene catalogue.</title>
        <authorList>
            <person name="Kono N."/>
            <person name="Nakamura H."/>
            <person name="Ohtoshi R."/>
            <person name="Moran D.A.P."/>
            <person name="Shinohara A."/>
            <person name="Yoshida Y."/>
            <person name="Fujiwara M."/>
            <person name="Mori M."/>
            <person name="Tomita M."/>
            <person name="Arakawa K."/>
        </authorList>
    </citation>
    <scope>NUCLEOTIDE SEQUENCE [LARGE SCALE GENOMIC DNA]</scope>
</reference>
<protein>
    <recommendedName>
        <fullName evidence="1">HAT C-terminal dimerisation domain-containing protein</fullName>
    </recommendedName>
</protein>
<sequence>MALKLRHFWEYILPFRCCEKQFEDVMDVTSLYSSDIDSDVDIVKGEFELWKKKWIMEEWQKVEPNQRPKTAVEALNEPEIKLLSPNISKLLNIFGVLPVTTATSERSFSTLRRTKTYLRSTMGEDRLTGLSTMSIHRSRDIDVAVIIDRLAARRSRRLSFIIETLTL</sequence>
<evidence type="ECO:0000313" key="2">
    <source>
        <dbReference type="EMBL" id="GBN49346.1"/>
    </source>
</evidence>
<dbReference type="AlphaFoldDB" id="A0A4Y2PH44"/>
<proteinExistence type="predicted"/>
<dbReference type="PANTHER" id="PTHR46289">
    <property type="entry name" value="52 KDA REPRESSOR OF THE INHIBITOR OF THE PROTEIN KINASE-LIKE PROTEIN-RELATED"/>
    <property type="match status" value="1"/>
</dbReference>
<name>A0A4Y2PH44_ARAVE</name>
<evidence type="ECO:0000313" key="3">
    <source>
        <dbReference type="Proteomes" id="UP000499080"/>
    </source>
</evidence>
<dbReference type="OrthoDB" id="6621209at2759"/>